<evidence type="ECO:0000313" key="2">
    <source>
        <dbReference type="Proteomes" id="UP000800039"/>
    </source>
</evidence>
<dbReference type="InterPro" id="IPR006175">
    <property type="entry name" value="YjgF/YER057c/UK114"/>
</dbReference>
<dbReference type="InterPro" id="IPR035959">
    <property type="entry name" value="RutC-like_sf"/>
</dbReference>
<gene>
    <name evidence="1" type="ORF">K460DRAFT_419377</name>
</gene>
<dbReference type="Gene3D" id="3.30.1330.40">
    <property type="entry name" value="RutC-like"/>
    <property type="match status" value="1"/>
</dbReference>
<dbReference type="OrthoDB" id="309640at2759"/>
<dbReference type="AlphaFoldDB" id="A0A9P4G917"/>
<keyword evidence="2" id="KW-1185">Reference proteome</keyword>
<dbReference type="EMBL" id="ML976618">
    <property type="protein sequence ID" value="KAF1841292.1"/>
    <property type="molecule type" value="Genomic_DNA"/>
</dbReference>
<dbReference type="Proteomes" id="UP000800039">
    <property type="component" value="Unassembled WGS sequence"/>
</dbReference>
<dbReference type="SUPFAM" id="SSF55298">
    <property type="entry name" value="YjgF-like"/>
    <property type="match status" value="1"/>
</dbReference>
<evidence type="ECO:0000313" key="1">
    <source>
        <dbReference type="EMBL" id="KAF1841292.1"/>
    </source>
</evidence>
<dbReference type="GeneID" id="63855253"/>
<accession>A0A9P4G917</accession>
<dbReference type="Pfam" id="PF01042">
    <property type="entry name" value="Ribonuc_L-PSP"/>
    <property type="match status" value="1"/>
</dbReference>
<proteinExistence type="predicted"/>
<organism evidence="1 2">
    <name type="scientific">Cucurbitaria berberidis CBS 394.84</name>
    <dbReference type="NCBI Taxonomy" id="1168544"/>
    <lineage>
        <taxon>Eukaryota</taxon>
        <taxon>Fungi</taxon>
        <taxon>Dikarya</taxon>
        <taxon>Ascomycota</taxon>
        <taxon>Pezizomycotina</taxon>
        <taxon>Dothideomycetes</taxon>
        <taxon>Pleosporomycetidae</taxon>
        <taxon>Pleosporales</taxon>
        <taxon>Pleosporineae</taxon>
        <taxon>Cucurbitariaceae</taxon>
        <taxon>Cucurbitaria</taxon>
    </lineage>
</organism>
<name>A0A9P4G917_9PLEO</name>
<dbReference type="RefSeq" id="XP_040783855.1">
    <property type="nucleotide sequence ID" value="XM_040938003.1"/>
</dbReference>
<sequence>MVTDDRSSKLCAHGFQFRNWPGAGEEAAARMGISHAVILPPNARTIIVAGQVGIRDDGTVSENLSEEVETAFEHVDKALKVAGLGDDAWEHIYKINTFEISAPGLMDIVLDKARVRLGSTKPAWVGVGVQSLFHPSLHIEISVEAYLPGENR</sequence>
<protein>
    <submittedName>
        <fullName evidence="1">YjgF-like protein</fullName>
    </submittedName>
</protein>
<reference evidence="1" key="1">
    <citation type="submission" date="2020-01" db="EMBL/GenBank/DDBJ databases">
        <authorList>
            <consortium name="DOE Joint Genome Institute"/>
            <person name="Haridas S."/>
            <person name="Albert R."/>
            <person name="Binder M."/>
            <person name="Bloem J."/>
            <person name="Labutti K."/>
            <person name="Salamov A."/>
            <person name="Andreopoulos B."/>
            <person name="Baker S.E."/>
            <person name="Barry K."/>
            <person name="Bills G."/>
            <person name="Bluhm B.H."/>
            <person name="Cannon C."/>
            <person name="Castanera R."/>
            <person name="Culley D.E."/>
            <person name="Daum C."/>
            <person name="Ezra D."/>
            <person name="Gonzalez J.B."/>
            <person name="Henrissat B."/>
            <person name="Kuo A."/>
            <person name="Liang C."/>
            <person name="Lipzen A."/>
            <person name="Lutzoni F."/>
            <person name="Magnuson J."/>
            <person name="Mondo S."/>
            <person name="Nolan M."/>
            <person name="Ohm R."/>
            <person name="Pangilinan J."/>
            <person name="Park H.-J."/>
            <person name="Ramirez L."/>
            <person name="Alfaro M."/>
            <person name="Sun H."/>
            <person name="Tritt A."/>
            <person name="Yoshinaga Y."/>
            <person name="Zwiers L.-H."/>
            <person name="Turgeon B.G."/>
            <person name="Goodwin S.B."/>
            <person name="Spatafora J.W."/>
            <person name="Crous P.W."/>
            <person name="Grigoriev I.V."/>
        </authorList>
    </citation>
    <scope>NUCLEOTIDE SEQUENCE</scope>
    <source>
        <strain evidence="1">CBS 394.84</strain>
    </source>
</reference>
<comment type="caution">
    <text evidence="1">The sequence shown here is derived from an EMBL/GenBank/DDBJ whole genome shotgun (WGS) entry which is preliminary data.</text>
</comment>